<dbReference type="AlphaFoldDB" id="A0A9E7H9A8"/>
<dbReference type="SMART" id="SM00710">
    <property type="entry name" value="PbH1"/>
    <property type="match status" value="6"/>
</dbReference>
<dbReference type="GO" id="GO:0047911">
    <property type="term" value="F:galacturan 1,4-alpha-galacturonidase activity"/>
    <property type="evidence" value="ECO:0007669"/>
    <property type="project" value="UniProtKB-EC"/>
</dbReference>
<dbReference type="EMBL" id="CP097510">
    <property type="protein sequence ID" value="URE30119.1"/>
    <property type="molecule type" value="Genomic_DNA"/>
</dbReference>
<evidence type="ECO:0000256" key="16">
    <source>
        <dbReference type="SAM" id="Phobius"/>
    </source>
</evidence>
<evidence type="ECO:0000256" key="11">
    <source>
        <dbReference type="ARBA" id="ARBA00057651"/>
    </source>
</evidence>
<dbReference type="InterPro" id="IPR000743">
    <property type="entry name" value="Glyco_hydro_28"/>
</dbReference>
<gene>
    <name evidence="17" type="ORF">MUK42_06116</name>
</gene>
<dbReference type="PANTHER" id="PTHR31375">
    <property type="match status" value="1"/>
</dbReference>
<keyword evidence="5 15" id="KW-0378">Hydrolase</keyword>
<keyword evidence="16" id="KW-0812">Transmembrane</keyword>
<evidence type="ECO:0000256" key="5">
    <source>
        <dbReference type="ARBA" id="ARBA00022801"/>
    </source>
</evidence>
<comment type="function">
    <text evidence="11">May function in depolymerizing pectin during pollen development, germination, and tube growth. Acts as an exo-polygalacturonase.</text>
</comment>
<dbReference type="GO" id="GO:0004650">
    <property type="term" value="F:polygalacturonase activity"/>
    <property type="evidence" value="ECO:0007669"/>
    <property type="project" value="InterPro"/>
</dbReference>
<dbReference type="InterPro" id="IPR011050">
    <property type="entry name" value="Pectin_lyase_fold/virulence"/>
</dbReference>
<evidence type="ECO:0000256" key="12">
    <source>
        <dbReference type="ARBA" id="ARBA00068298"/>
    </source>
</evidence>
<feature type="transmembrane region" description="Helical" evidence="16">
    <location>
        <begin position="37"/>
        <end position="59"/>
    </location>
</feature>
<feature type="active site" evidence="14">
    <location>
        <position position="266"/>
    </location>
</feature>
<keyword evidence="6 15" id="KW-0326">Glycosidase</keyword>
<evidence type="ECO:0000256" key="1">
    <source>
        <dbReference type="ARBA" id="ARBA00004191"/>
    </source>
</evidence>
<comment type="catalytic activity">
    <reaction evidence="10">
        <text>[(1-&gt;4)-alpha-D-galacturonosyl](n) + H2O = alpha-D-galacturonate + [(1-&gt;4)-alpha-D-galacturonosyl](n-1)</text>
        <dbReference type="Rhea" id="RHEA:14117"/>
        <dbReference type="Rhea" id="RHEA-COMP:14570"/>
        <dbReference type="Rhea" id="RHEA-COMP:14572"/>
        <dbReference type="ChEBI" id="CHEBI:15377"/>
        <dbReference type="ChEBI" id="CHEBI:58658"/>
        <dbReference type="ChEBI" id="CHEBI:140523"/>
        <dbReference type="EC" id="3.2.1.67"/>
    </reaction>
</comment>
<evidence type="ECO:0000256" key="3">
    <source>
        <dbReference type="ARBA" id="ARBA00022512"/>
    </source>
</evidence>
<keyword evidence="18" id="KW-1185">Reference proteome</keyword>
<evidence type="ECO:0000256" key="2">
    <source>
        <dbReference type="ARBA" id="ARBA00008834"/>
    </source>
</evidence>
<dbReference type="FunFam" id="2.160.20.10:FF:000004">
    <property type="entry name" value="Pectin lyase-like superfamily protein"/>
    <property type="match status" value="1"/>
</dbReference>
<evidence type="ECO:0000256" key="4">
    <source>
        <dbReference type="ARBA" id="ARBA00022525"/>
    </source>
</evidence>
<evidence type="ECO:0000313" key="17">
    <source>
        <dbReference type="EMBL" id="URE30119.1"/>
    </source>
</evidence>
<proteinExistence type="inferred from homology"/>
<dbReference type="PROSITE" id="PS00502">
    <property type="entry name" value="POLYGALACTURONASE"/>
    <property type="match status" value="1"/>
</dbReference>
<evidence type="ECO:0000313" key="18">
    <source>
        <dbReference type="Proteomes" id="UP001055439"/>
    </source>
</evidence>
<keyword evidence="4" id="KW-0964">Secreted</keyword>
<keyword evidence="7" id="KW-0961">Cell wall biogenesis/degradation</keyword>
<comment type="similarity">
    <text evidence="2 15">Belongs to the glycosyl hydrolase 28 family.</text>
</comment>
<dbReference type="InterPro" id="IPR006626">
    <property type="entry name" value="PbH1"/>
</dbReference>
<dbReference type="EC" id="3.2.1.67" evidence="8"/>
<accession>A0A9E7H9A8</accession>
<evidence type="ECO:0000256" key="10">
    <source>
        <dbReference type="ARBA" id="ARBA00048766"/>
    </source>
</evidence>
<protein>
    <recommendedName>
        <fullName evidence="12">Exopolygalacturonase</fullName>
        <ecNumber evidence="8">3.2.1.67</ecNumber>
    </recommendedName>
    <alternativeName>
        <fullName evidence="9">Galacturan 1,4-alpha-galacturonidase</fullName>
    </alternativeName>
    <alternativeName>
        <fullName evidence="13">Pectinase</fullName>
    </alternativeName>
</protein>
<dbReference type="SUPFAM" id="SSF51126">
    <property type="entry name" value="Pectin lyase-like"/>
    <property type="match status" value="1"/>
</dbReference>
<dbReference type="GO" id="GO:0071555">
    <property type="term" value="P:cell wall organization"/>
    <property type="evidence" value="ECO:0007669"/>
    <property type="project" value="UniProtKB-KW"/>
</dbReference>
<dbReference type="InterPro" id="IPR012334">
    <property type="entry name" value="Pectin_lyas_fold"/>
</dbReference>
<evidence type="ECO:0000256" key="13">
    <source>
        <dbReference type="ARBA" id="ARBA00083621"/>
    </source>
</evidence>
<sequence>MRSFWNHYKCTLGISVLPIRSCTTQISLSPMAQPLGGSVLAVLFLLSCSAMAMAAYNVVDFGAKPDGQTDAAKAFLAAWEATCRARKPATMVVPAGRFLVSQALFKGPCKNAGMKMFIMGTLVAPSGYSDITQWITLKYVEGLSVYNGTLDGRGQALWACKKARRSCPYGATSLTIGQSKNILLSGIRLLNSEVFQMSIFSSTGVTVRGATITAPDDSPNTDGIHVQMSSAITIRGSTMRTGDDCISLGPGSAHVWIENIKCGPGHGISIGSLGNAAQEAGVQNISVRSVVFAGTQNGLRIKTWGRPSNGYVKGVTFEHAVMSNVQNPIVVDQNYCPSNINCPGQSSGIKISQVNFHDVRGSSATQVAVKLDCSPSNPCSEVSLKDIKLTYRNKQAQSYCRNVKGTASGVMNPPSCL</sequence>
<evidence type="ECO:0000256" key="7">
    <source>
        <dbReference type="ARBA" id="ARBA00023316"/>
    </source>
</evidence>
<dbReference type="GO" id="GO:0005975">
    <property type="term" value="P:carbohydrate metabolic process"/>
    <property type="evidence" value="ECO:0007669"/>
    <property type="project" value="InterPro"/>
</dbReference>
<name>A0A9E7H9A8_9LILI</name>
<evidence type="ECO:0000256" key="9">
    <source>
        <dbReference type="ARBA" id="ARBA00043142"/>
    </source>
</evidence>
<comment type="subcellular location">
    <subcellularLocation>
        <location evidence="1">Secreted</location>
        <location evidence="1">Cell wall</location>
    </subcellularLocation>
</comment>
<evidence type="ECO:0000256" key="6">
    <source>
        <dbReference type="ARBA" id="ARBA00023295"/>
    </source>
</evidence>
<evidence type="ECO:0000256" key="14">
    <source>
        <dbReference type="PROSITE-ProRule" id="PRU10052"/>
    </source>
</evidence>
<evidence type="ECO:0000256" key="8">
    <source>
        <dbReference type="ARBA" id="ARBA00038933"/>
    </source>
</evidence>
<evidence type="ECO:0000256" key="15">
    <source>
        <dbReference type="RuleBase" id="RU361169"/>
    </source>
</evidence>
<keyword evidence="3" id="KW-0134">Cell wall</keyword>
<keyword evidence="16" id="KW-1133">Transmembrane helix</keyword>
<organism evidence="17 18">
    <name type="scientific">Musa troglodytarum</name>
    <name type="common">fe'i banana</name>
    <dbReference type="NCBI Taxonomy" id="320322"/>
    <lineage>
        <taxon>Eukaryota</taxon>
        <taxon>Viridiplantae</taxon>
        <taxon>Streptophyta</taxon>
        <taxon>Embryophyta</taxon>
        <taxon>Tracheophyta</taxon>
        <taxon>Spermatophyta</taxon>
        <taxon>Magnoliopsida</taxon>
        <taxon>Liliopsida</taxon>
        <taxon>Zingiberales</taxon>
        <taxon>Musaceae</taxon>
        <taxon>Musa</taxon>
    </lineage>
</organism>
<dbReference type="Gene3D" id="2.160.20.10">
    <property type="entry name" value="Single-stranded right-handed beta-helix, Pectin lyase-like"/>
    <property type="match status" value="1"/>
</dbReference>
<keyword evidence="16" id="KW-0472">Membrane</keyword>
<dbReference type="Proteomes" id="UP001055439">
    <property type="component" value="Chromosome 8"/>
</dbReference>
<dbReference type="Pfam" id="PF00295">
    <property type="entry name" value="Glyco_hydro_28"/>
    <property type="match status" value="1"/>
</dbReference>
<dbReference type="OrthoDB" id="187139at2759"/>
<reference evidence="17" key="1">
    <citation type="submission" date="2022-05" db="EMBL/GenBank/DDBJ databases">
        <title>The Musa troglodytarum L. genome provides insights into the mechanism of non-climacteric behaviour and enrichment of carotenoids.</title>
        <authorList>
            <person name="Wang J."/>
        </authorList>
    </citation>
    <scope>NUCLEOTIDE SEQUENCE</scope>
    <source>
        <tissue evidence="17">Leaf</tissue>
    </source>
</reference>